<comment type="caution">
    <text evidence="2">The sequence shown here is derived from an EMBL/GenBank/DDBJ whole genome shotgun (WGS) entry which is preliminary data.</text>
</comment>
<feature type="transmembrane region" description="Helical" evidence="1">
    <location>
        <begin position="20"/>
        <end position="42"/>
    </location>
</feature>
<dbReference type="AlphaFoldDB" id="A0A9Q3CQC8"/>
<protein>
    <submittedName>
        <fullName evidence="2">Uncharacterized protein</fullName>
    </submittedName>
</protein>
<feature type="transmembrane region" description="Helical" evidence="1">
    <location>
        <begin position="63"/>
        <end position="85"/>
    </location>
</feature>
<evidence type="ECO:0000256" key="1">
    <source>
        <dbReference type="SAM" id="Phobius"/>
    </source>
</evidence>
<dbReference type="Proteomes" id="UP000765509">
    <property type="component" value="Unassembled WGS sequence"/>
</dbReference>
<evidence type="ECO:0000313" key="2">
    <source>
        <dbReference type="EMBL" id="MBW0488539.1"/>
    </source>
</evidence>
<keyword evidence="1" id="KW-1133">Transmembrane helix</keyword>
<keyword evidence="1" id="KW-0812">Transmembrane</keyword>
<organism evidence="2 3">
    <name type="scientific">Austropuccinia psidii MF-1</name>
    <dbReference type="NCBI Taxonomy" id="1389203"/>
    <lineage>
        <taxon>Eukaryota</taxon>
        <taxon>Fungi</taxon>
        <taxon>Dikarya</taxon>
        <taxon>Basidiomycota</taxon>
        <taxon>Pucciniomycotina</taxon>
        <taxon>Pucciniomycetes</taxon>
        <taxon>Pucciniales</taxon>
        <taxon>Sphaerophragmiaceae</taxon>
        <taxon>Austropuccinia</taxon>
    </lineage>
</organism>
<accession>A0A9Q3CQC8</accession>
<dbReference type="EMBL" id="AVOT02009647">
    <property type="protein sequence ID" value="MBW0488539.1"/>
    <property type="molecule type" value="Genomic_DNA"/>
</dbReference>
<proteinExistence type="predicted"/>
<name>A0A9Q3CQC8_9BASI</name>
<gene>
    <name evidence="2" type="ORF">O181_028254</name>
</gene>
<keyword evidence="1" id="KW-0472">Membrane</keyword>
<reference evidence="2" key="1">
    <citation type="submission" date="2021-03" db="EMBL/GenBank/DDBJ databases">
        <title>Draft genome sequence of rust myrtle Austropuccinia psidii MF-1, a brazilian biotype.</title>
        <authorList>
            <person name="Quecine M.C."/>
            <person name="Pachon D.M.R."/>
            <person name="Bonatelli M.L."/>
            <person name="Correr F.H."/>
            <person name="Franceschini L.M."/>
            <person name="Leite T.F."/>
            <person name="Margarido G.R.A."/>
            <person name="Almeida C.A."/>
            <person name="Ferrarezi J.A."/>
            <person name="Labate C.A."/>
        </authorList>
    </citation>
    <scope>NUCLEOTIDE SEQUENCE</scope>
    <source>
        <strain evidence="2">MF-1</strain>
    </source>
</reference>
<keyword evidence="3" id="KW-1185">Reference proteome</keyword>
<sequence length="290" mass="31869">MQYTHMISSFHSLIQPLSSFLEYLSIPIHPIYLPISLLPFLHAARISIAYRSLNSQAGGETTVMANLAGFLLMAWGGSIWSHLFLSLPIPQMLSFKPLLAYGITHLIIPDISRLPTLKTLDSFLPLIDALIRTTAIAAGVEACRTHPVSAVSESWAIQLFIGAISSSGGGISAQALRVWEPNWCLARPSFLQEGTMLAGTDVWSGALIAAIYGALTASHPSYHHFLSKYFPYISPKPILPTVDAKALSAFILAVIYCWRTYQVHYISKPKNKKIALSFKRVASNSKSKKE</sequence>
<evidence type="ECO:0000313" key="3">
    <source>
        <dbReference type="Proteomes" id="UP000765509"/>
    </source>
</evidence>
<dbReference type="OrthoDB" id="2520628at2759"/>